<dbReference type="RefSeq" id="WP_091197515.1">
    <property type="nucleotide sequence ID" value="NZ_FOVE01000023.1"/>
</dbReference>
<evidence type="ECO:0000313" key="2">
    <source>
        <dbReference type="Proteomes" id="UP000242869"/>
    </source>
</evidence>
<protein>
    <submittedName>
        <fullName evidence="1">Uncharacterized protein</fullName>
    </submittedName>
</protein>
<keyword evidence="2" id="KW-1185">Reference proteome</keyword>
<dbReference type="Proteomes" id="UP000242869">
    <property type="component" value="Unassembled WGS sequence"/>
</dbReference>
<dbReference type="AlphaFoldDB" id="A0A1I5D7E2"/>
<organism evidence="1 2">
    <name type="scientific">Formivibrio citricus</name>
    <dbReference type="NCBI Taxonomy" id="83765"/>
    <lineage>
        <taxon>Bacteria</taxon>
        <taxon>Pseudomonadati</taxon>
        <taxon>Pseudomonadota</taxon>
        <taxon>Betaproteobacteria</taxon>
        <taxon>Neisseriales</taxon>
        <taxon>Chitinibacteraceae</taxon>
        <taxon>Formivibrio</taxon>
    </lineage>
</organism>
<proteinExistence type="predicted"/>
<dbReference type="OrthoDB" id="8592526at2"/>
<sequence length="158" mass="17277">MSGVEVLYACGHKQVADSGLLARRGDLIDVASANPCTDCCRRIAEEAGAFPAVFVNVQRISDEMSAFVLELTEVYSPLDEILAQTGYARSARSLDELTPGGVVDEYADSVWRKEFWFSLSTDPLHVLALMELVKEETGWLSGYLPDAGAVHYLDFPGL</sequence>
<evidence type="ECO:0000313" key="1">
    <source>
        <dbReference type="EMBL" id="SFN95120.1"/>
    </source>
</evidence>
<name>A0A1I5D7E2_9NEIS</name>
<gene>
    <name evidence="1" type="ORF">SAMN05660284_02595</name>
</gene>
<accession>A0A1I5D7E2</accession>
<dbReference type="EMBL" id="FOVE01000023">
    <property type="protein sequence ID" value="SFN95120.1"/>
    <property type="molecule type" value="Genomic_DNA"/>
</dbReference>
<reference evidence="2" key="1">
    <citation type="submission" date="2016-10" db="EMBL/GenBank/DDBJ databases">
        <authorList>
            <person name="Varghese N."/>
            <person name="Submissions S."/>
        </authorList>
    </citation>
    <scope>NUCLEOTIDE SEQUENCE [LARGE SCALE GENOMIC DNA]</scope>
    <source>
        <strain evidence="2">DSM 6150</strain>
    </source>
</reference>
<dbReference type="STRING" id="83765.SAMN05660284_02595"/>